<evidence type="ECO:0000256" key="7">
    <source>
        <dbReference type="ARBA" id="ARBA00022898"/>
    </source>
</evidence>
<comment type="similarity">
    <text evidence="2 12">Belongs to the class-III pyridoxal-phosphate-dependent aminotransferase family.</text>
</comment>
<dbReference type="FunFam" id="3.40.640.10:FF:000029">
    <property type="entry name" value="4-aminobutyrate aminotransferase, mitochondrial"/>
    <property type="match status" value="1"/>
</dbReference>
<evidence type="ECO:0000256" key="12">
    <source>
        <dbReference type="RuleBase" id="RU003560"/>
    </source>
</evidence>
<keyword evidence="7 12" id="KW-0663">Pyridoxal phosphate</keyword>
<reference evidence="13 14" key="1">
    <citation type="submission" date="2020-06" db="EMBL/GenBank/DDBJ databases">
        <authorList>
            <person name="Li R."/>
            <person name="Bekaert M."/>
        </authorList>
    </citation>
    <scope>NUCLEOTIDE SEQUENCE [LARGE SCALE GENOMIC DNA]</scope>
    <source>
        <strain evidence="14">wild</strain>
    </source>
</reference>
<evidence type="ECO:0000256" key="2">
    <source>
        <dbReference type="ARBA" id="ARBA00008954"/>
    </source>
</evidence>
<comment type="cofactor">
    <cofactor evidence="1">
        <name>pyridoxal 5'-phosphate</name>
        <dbReference type="ChEBI" id="CHEBI:597326"/>
    </cofactor>
</comment>
<dbReference type="NCBIfam" id="TIGR00699">
    <property type="entry name" value="GABAtrns_euk"/>
    <property type="match status" value="1"/>
</dbReference>
<accession>A0A6J8EQK0</accession>
<keyword evidence="6 13" id="KW-0808">Transferase</keyword>
<dbReference type="InterPro" id="IPR015421">
    <property type="entry name" value="PyrdxlP-dep_Trfase_major"/>
</dbReference>
<dbReference type="Gene3D" id="3.90.1150.10">
    <property type="entry name" value="Aspartate Aminotransferase, domain 1"/>
    <property type="match status" value="1"/>
</dbReference>
<gene>
    <name evidence="13" type="ORF">MCOR_54217</name>
</gene>
<evidence type="ECO:0000256" key="6">
    <source>
        <dbReference type="ARBA" id="ARBA00022679"/>
    </source>
</evidence>
<dbReference type="OrthoDB" id="5419315at2759"/>
<dbReference type="Proteomes" id="UP000507470">
    <property type="component" value="Unassembled WGS sequence"/>
</dbReference>
<dbReference type="AlphaFoldDB" id="A0A6J8EQK0"/>
<keyword evidence="5 13" id="KW-0032">Aminotransferase</keyword>
<dbReference type="InterPro" id="IPR015422">
    <property type="entry name" value="PyrdxlP-dep_Trfase_small"/>
</dbReference>
<dbReference type="SUPFAM" id="SSF53383">
    <property type="entry name" value="PLP-dependent transferases"/>
    <property type="match status" value="1"/>
</dbReference>
<evidence type="ECO:0000256" key="10">
    <source>
        <dbReference type="ARBA" id="ARBA00030857"/>
    </source>
</evidence>
<dbReference type="PANTHER" id="PTHR43206:SF1">
    <property type="entry name" value="4-AMINOBUTYRATE AMINOTRANSFERASE, MITOCHONDRIAL"/>
    <property type="match status" value="1"/>
</dbReference>
<dbReference type="GO" id="GO:0009450">
    <property type="term" value="P:gamma-aminobutyric acid catabolic process"/>
    <property type="evidence" value="ECO:0007669"/>
    <property type="project" value="TreeGrafter"/>
</dbReference>
<evidence type="ECO:0000256" key="11">
    <source>
        <dbReference type="ARBA" id="ARBA00031787"/>
    </source>
</evidence>
<dbReference type="GO" id="GO:0047298">
    <property type="term" value="F:(S)-3-amino-2-methylpropionate transaminase activity"/>
    <property type="evidence" value="ECO:0007669"/>
    <property type="project" value="UniProtKB-EC"/>
</dbReference>
<dbReference type="EC" id="2.6.1.19" evidence="4"/>
<evidence type="ECO:0000256" key="5">
    <source>
        <dbReference type="ARBA" id="ARBA00022576"/>
    </source>
</evidence>
<dbReference type="EC" id="2.6.1.22" evidence="3"/>
<organism evidence="13 14">
    <name type="scientific">Mytilus coruscus</name>
    <name type="common">Sea mussel</name>
    <dbReference type="NCBI Taxonomy" id="42192"/>
    <lineage>
        <taxon>Eukaryota</taxon>
        <taxon>Metazoa</taxon>
        <taxon>Spiralia</taxon>
        <taxon>Lophotrochozoa</taxon>
        <taxon>Mollusca</taxon>
        <taxon>Bivalvia</taxon>
        <taxon>Autobranchia</taxon>
        <taxon>Pteriomorphia</taxon>
        <taxon>Mytilida</taxon>
        <taxon>Mytiloidea</taxon>
        <taxon>Mytilidae</taxon>
        <taxon>Mytilinae</taxon>
        <taxon>Mytilus</taxon>
    </lineage>
</organism>
<sequence length="497" mass="56102">MHCYTKNCLSFIRYNPLRNSQAFHRPAYCSQKITTTEPSSPNVRTEIPGPKSRQLLKELDRIQNTGAVQFFADYDKSYGNYLVDVDDNCLLDLYTQIASIPIGYNHQSLIDAVKNEDNLSTFVNRPALGCYPPRDWITRLQTSLLAVAPPGLSEVQTMACGACSVEHAQKAMFIAFQRRKRGGAPPTQQELQSCKTNELPGTPNLSVLSFKNAFHGRTMGALALTHTKPMHKLDLPQPKWPIATFPMLKYPLEDNVRENQAEEKRCLEEVEDLIETWKKKSEPIVGIVIEPIQGEGGDNFASPQFFQGLQDICIKNDICFNLDEVQTGCGVTGLFWAHEHFNLKQPPDIVTFSKKMLTGGFFYRSEYRPQEAFRIFNTWIGDPSKVVLLEAVIKVIKRDNLLNRVSEIGNYLWPEVEKIQEKYPDLISRVRGLGITGAVDFPSPDERNKAISKLLSKGVNTGACGESSLRLRPTLTLQKQHVDIFLDRLNSVCQEMS</sequence>
<evidence type="ECO:0000256" key="1">
    <source>
        <dbReference type="ARBA" id="ARBA00001933"/>
    </source>
</evidence>
<evidence type="ECO:0000256" key="9">
    <source>
        <dbReference type="ARBA" id="ARBA00030204"/>
    </source>
</evidence>
<dbReference type="InterPro" id="IPR005814">
    <property type="entry name" value="Aminotrans_3"/>
</dbReference>
<dbReference type="InterPro" id="IPR015424">
    <property type="entry name" value="PyrdxlP-dep_Trfase"/>
</dbReference>
<dbReference type="EMBL" id="CACVKT020009521">
    <property type="protein sequence ID" value="CAC5422146.1"/>
    <property type="molecule type" value="Genomic_DNA"/>
</dbReference>
<dbReference type="CDD" id="cd00610">
    <property type="entry name" value="OAT_like"/>
    <property type="match status" value="1"/>
</dbReference>
<keyword evidence="14" id="KW-1185">Reference proteome</keyword>
<proteinExistence type="inferred from homology"/>
<evidence type="ECO:0000256" key="4">
    <source>
        <dbReference type="ARBA" id="ARBA00012912"/>
    </source>
</evidence>
<name>A0A6J8EQK0_MYTCO</name>
<dbReference type="Pfam" id="PF00202">
    <property type="entry name" value="Aminotran_3"/>
    <property type="match status" value="1"/>
</dbReference>
<dbReference type="PANTHER" id="PTHR43206">
    <property type="entry name" value="AMINOTRANSFERASE"/>
    <property type="match status" value="1"/>
</dbReference>
<dbReference type="GO" id="GO:0005739">
    <property type="term" value="C:mitochondrion"/>
    <property type="evidence" value="ECO:0007669"/>
    <property type="project" value="TreeGrafter"/>
</dbReference>
<dbReference type="GO" id="GO:0034386">
    <property type="term" value="F:4-aminobutyrate:2-oxoglutarate transaminase activity"/>
    <property type="evidence" value="ECO:0007669"/>
    <property type="project" value="UniProtKB-EC"/>
</dbReference>
<evidence type="ECO:0000313" key="14">
    <source>
        <dbReference type="Proteomes" id="UP000507470"/>
    </source>
</evidence>
<evidence type="ECO:0000313" key="13">
    <source>
        <dbReference type="EMBL" id="CAC5422146.1"/>
    </source>
</evidence>
<evidence type="ECO:0000256" key="8">
    <source>
        <dbReference type="ARBA" id="ARBA00029760"/>
    </source>
</evidence>
<protein>
    <recommendedName>
        <fullName evidence="10">(S)-3-amino-2-methylpropionate transaminase</fullName>
        <ecNumber evidence="4">2.6.1.19</ecNumber>
        <ecNumber evidence="3">2.6.1.22</ecNumber>
    </recommendedName>
    <alternativeName>
        <fullName evidence="11">GABA aminotransferase</fullName>
    </alternativeName>
    <alternativeName>
        <fullName evidence="9">Gamma-amino-N-butyrate transaminase</fullName>
    </alternativeName>
    <alternativeName>
        <fullName evidence="8">L-AIBAT</fullName>
    </alternativeName>
</protein>
<dbReference type="Gene3D" id="3.40.640.10">
    <property type="entry name" value="Type I PLP-dependent aspartate aminotransferase-like (Major domain)"/>
    <property type="match status" value="1"/>
</dbReference>
<dbReference type="GO" id="GO:0030170">
    <property type="term" value="F:pyridoxal phosphate binding"/>
    <property type="evidence" value="ECO:0007669"/>
    <property type="project" value="InterPro"/>
</dbReference>
<dbReference type="PIRSF" id="PIRSF000521">
    <property type="entry name" value="Transaminase_4ab_Lys_Orn"/>
    <property type="match status" value="1"/>
</dbReference>
<dbReference type="InterPro" id="IPR004631">
    <property type="entry name" value="4NH2But_aminotransferase_euk"/>
</dbReference>
<evidence type="ECO:0000256" key="3">
    <source>
        <dbReference type="ARBA" id="ARBA00012876"/>
    </source>
</evidence>